<proteinExistence type="predicted"/>
<dbReference type="PANTHER" id="PTHR39177:SF1">
    <property type="entry name" value="ABC TRANSPORTER PERMEASE YTRC-RELATED"/>
    <property type="match status" value="1"/>
</dbReference>
<evidence type="ECO:0000313" key="1">
    <source>
        <dbReference type="EMBL" id="PEM74098.1"/>
    </source>
</evidence>
<dbReference type="AlphaFoldDB" id="A0A2C4XL62"/>
<sequence>MFHKALWMRQWKQGKYIVLLFWLSSLYLLPYQYYSAAQFQLNMSKYAQNHYYQYFFNIPYTLFIQSAMLLLLACIFIGWERHTQSLDFLWAMPFKRKDIFLSKWLFGIVNIISVQIACWISMYIIYKGSFHHGYQTFTPFHFYFVYTTIVLIALYTFVLFIGSITGNIISQSLLSGICLCLPFGLPLLISGFMYVHSGDSAKTKACPECKYGDAFLYTSPLNPVTDLFIEFDYSPVYDLDVNGNIISSNLNKEPNHSRVPSAWKLLSPISFILLFLPLGAYLYVRSPNEQNGRIVLFPNLQKWFTACTILCFSLLGGRFFGGTDSLWGYYIGVLITSIISYVILVRLLKWKFSFNTR</sequence>
<dbReference type="Proteomes" id="UP000219775">
    <property type="component" value="Unassembled WGS sequence"/>
</dbReference>
<reference evidence="1 2" key="1">
    <citation type="submission" date="2017-09" db="EMBL/GenBank/DDBJ databases">
        <title>Large-scale bioinformatics analysis of Bacillus genomes uncovers conserved roles of natural products in bacterial physiology.</title>
        <authorList>
            <consortium name="Agbiome Team Llc"/>
            <person name="Bleich R.M."/>
            <person name="Grubbs K.J."/>
            <person name="Santa Maria K.C."/>
            <person name="Allen S.E."/>
            <person name="Farag S."/>
            <person name="Shank E.A."/>
            <person name="Bowers A."/>
        </authorList>
    </citation>
    <scope>NUCLEOTIDE SEQUENCE [LARGE SCALE GENOMIC DNA]</scope>
    <source>
        <strain evidence="1 2">AFS009893</strain>
    </source>
</reference>
<evidence type="ECO:0000313" key="2">
    <source>
        <dbReference type="Proteomes" id="UP000219775"/>
    </source>
</evidence>
<dbReference type="EMBL" id="NUDP01000001">
    <property type="protein sequence ID" value="PEM74098.1"/>
    <property type="molecule type" value="Genomic_DNA"/>
</dbReference>
<dbReference type="GO" id="GO:0005886">
    <property type="term" value="C:plasma membrane"/>
    <property type="evidence" value="ECO:0007669"/>
    <property type="project" value="UniProtKB-SubCell"/>
</dbReference>
<dbReference type="PANTHER" id="PTHR39177">
    <property type="entry name" value="ABC TRANSPORTER PERMEASE YTRC-RELATED"/>
    <property type="match status" value="1"/>
</dbReference>
<name>A0A2C4XL62_9BACI</name>
<organism evidence="1 2">
    <name type="scientific">Bacillus pseudomycoides</name>
    <dbReference type="NCBI Taxonomy" id="64104"/>
    <lineage>
        <taxon>Bacteria</taxon>
        <taxon>Bacillati</taxon>
        <taxon>Bacillota</taxon>
        <taxon>Bacilli</taxon>
        <taxon>Bacillales</taxon>
        <taxon>Bacillaceae</taxon>
        <taxon>Bacillus</taxon>
        <taxon>Bacillus cereus group</taxon>
    </lineage>
</organism>
<gene>
    <name evidence="1" type="ORF">CN613_00510</name>
</gene>
<accession>A0A2C4XL62</accession>
<dbReference type="Pfam" id="PF12679">
    <property type="entry name" value="ABC2_membrane_2"/>
    <property type="match status" value="1"/>
</dbReference>
<dbReference type="GO" id="GO:0140359">
    <property type="term" value="F:ABC-type transporter activity"/>
    <property type="evidence" value="ECO:0007669"/>
    <property type="project" value="InterPro"/>
</dbReference>
<dbReference type="RefSeq" id="WP_097846842.1">
    <property type="nucleotide sequence ID" value="NZ_NUAS01000018.1"/>
</dbReference>
<protein>
    <submittedName>
        <fullName evidence="1">Acetoin ABC transporter permease</fullName>
    </submittedName>
</protein>
<comment type="caution">
    <text evidence="1">The sequence shown here is derived from an EMBL/GenBank/DDBJ whole genome shotgun (WGS) entry which is preliminary data.</text>
</comment>
<dbReference type="InterPro" id="IPR053046">
    <property type="entry name" value="ABC-5_transporter"/>
</dbReference>